<keyword evidence="13" id="KW-0808">Transferase</keyword>
<keyword evidence="5" id="KW-0067">ATP-binding</keyword>
<evidence type="ECO:0000256" key="10">
    <source>
        <dbReference type="SAM" id="Phobius"/>
    </source>
</evidence>
<name>A0ABS3YBK3_9BACT</name>
<evidence type="ECO:0000259" key="11">
    <source>
        <dbReference type="Pfam" id="PF02706"/>
    </source>
</evidence>
<dbReference type="InterPro" id="IPR027417">
    <property type="entry name" value="P-loop_NTPase"/>
</dbReference>
<keyword evidence="7 10" id="KW-0472">Membrane</keyword>
<dbReference type="GO" id="GO:0004715">
    <property type="term" value="F:non-membrane spanning protein tyrosine kinase activity"/>
    <property type="evidence" value="ECO:0007669"/>
    <property type="project" value="UniProtKB-EC"/>
</dbReference>
<evidence type="ECO:0000256" key="4">
    <source>
        <dbReference type="ARBA" id="ARBA00022741"/>
    </source>
</evidence>
<feature type="domain" description="Tyrosine-protein kinase G-rich" evidence="12">
    <location>
        <begin position="445"/>
        <end position="522"/>
    </location>
</feature>
<keyword evidence="14" id="KW-1185">Reference proteome</keyword>
<gene>
    <name evidence="13" type="ORF">J7I43_07520</name>
</gene>
<evidence type="ECO:0000313" key="13">
    <source>
        <dbReference type="EMBL" id="MBO9152053.1"/>
    </source>
</evidence>
<accession>A0ABS3YBK3</accession>
<keyword evidence="2" id="KW-1003">Cell membrane</keyword>
<comment type="caution">
    <text evidence="13">The sequence shown here is derived from an EMBL/GenBank/DDBJ whole genome shotgun (WGS) entry which is preliminary data.</text>
</comment>
<dbReference type="InterPro" id="IPR050445">
    <property type="entry name" value="Bact_polysacc_biosynth/exp"/>
</dbReference>
<dbReference type="Pfam" id="PF13807">
    <property type="entry name" value="GNVR"/>
    <property type="match status" value="1"/>
</dbReference>
<feature type="region of interest" description="Disordered" evidence="9">
    <location>
        <begin position="1"/>
        <end position="21"/>
    </location>
</feature>
<evidence type="ECO:0000256" key="9">
    <source>
        <dbReference type="SAM" id="MobiDB-lite"/>
    </source>
</evidence>
<evidence type="ECO:0000259" key="12">
    <source>
        <dbReference type="Pfam" id="PF13807"/>
    </source>
</evidence>
<evidence type="ECO:0000256" key="8">
    <source>
        <dbReference type="SAM" id="Coils"/>
    </source>
</evidence>
<sequence>MNNNNVHITRPNGHSSGMQKRMQPQEQVDLLALIRYRYLSHWPLFVIAIIVAVAAAFAYLRYATPVYKISSTLLVKEESKQLGGEQDLMSTLDLFGSDKNIENEMQILSSRTLASQVARNLQLYGEMYEEGQLRDVLSYQYAPLEFVFLEPQKIPEGPAEKVAVHYDSARRTVLLDHTAYPVFDTVTTRWGRMVIKPRPGTHMPKHRTYLQISGEKKTAQNLLANLQVTPVSKMATVIKLDYSDVSPVRGEAIVNELIRVYNHAAIEDKNRVAASTMSFVEERLRIVTRELNQVEKEVEQFKTTAGIVDIGEQSKLFLASVQENDAKMNEANLQLSVLESIEKYVSGQGEGETVVPATLGLTDPVLLELIARLNEAQMEREKLKKTTAENSPVLTALDRQIAKLKPAVLENIHSLRSNLEAGKEKLETANGRFMGMLHSVPGKERALLEVSRQQIIKNNIYTFLLQKREETALAYAAAISDSRIVDAAQSAALPFSPKRMTVLALAIGLGVAFVAAVITIRDLMNREIEQRADIEKATDAPIVAEIMHDDNKESVVIADGKRSLVAEQFRSLRTSLSYLGLNGDNKTLLITSSISGEGKSFISINLAISLSLIRKKVVLLEFDLRKPMISKMLGIPREPGITNFLVGKTALPEMLRPVPGNDHLFILPAGVIPPNPTELILSGRLQEMLTTLKTMFDYVIIDTAPVGIVTDARLLAPFTDATLYVVRQQVTPRLHLKMIDELYRSREAGKLNIVFNGVKPRGVTTQSYGYGYVEDLNKQQKKKRFIKNIFKV</sequence>
<keyword evidence="6 10" id="KW-1133">Transmembrane helix</keyword>
<comment type="subcellular location">
    <subcellularLocation>
        <location evidence="1">Cell membrane</location>
        <topology evidence="1">Multi-pass membrane protein</topology>
    </subcellularLocation>
</comment>
<feature type="coiled-coil region" evidence="8">
    <location>
        <begin position="277"/>
        <end position="304"/>
    </location>
</feature>
<feature type="domain" description="Polysaccharide chain length determinant N-terminal" evidence="11">
    <location>
        <begin position="28"/>
        <end position="121"/>
    </location>
</feature>
<dbReference type="InterPro" id="IPR003856">
    <property type="entry name" value="LPS_length_determ_N"/>
</dbReference>
<dbReference type="Pfam" id="PF02706">
    <property type="entry name" value="Wzz"/>
    <property type="match status" value="1"/>
</dbReference>
<evidence type="ECO:0000256" key="6">
    <source>
        <dbReference type="ARBA" id="ARBA00022989"/>
    </source>
</evidence>
<evidence type="ECO:0000256" key="5">
    <source>
        <dbReference type="ARBA" id="ARBA00022840"/>
    </source>
</evidence>
<keyword evidence="3 10" id="KW-0812">Transmembrane</keyword>
<dbReference type="PANTHER" id="PTHR32309">
    <property type="entry name" value="TYROSINE-PROTEIN KINASE"/>
    <property type="match status" value="1"/>
</dbReference>
<evidence type="ECO:0000256" key="7">
    <source>
        <dbReference type="ARBA" id="ARBA00023136"/>
    </source>
</evidence>
<evidence type="ECO:0000256" key="2">
    <source>
        <dbReference type="ARBA" id="ARBA00022475"/>
    </source>
</evidence>
<dbReference type="Proteomes" id="UP000679126">
    <property type="component" value="Unassembled WGS sequence"/>
</dbReference>
<dbReference type="NCBIfam" id="TIGR01007">
    <property type="entry name" value="eps_fam"/>
    <property type="match status" value="1"/>
</dbReference>
<evidence type="ECO:0000256" key="1">
    <source>
        <dbReference type="ARBA" id="ARBA00004651"/>
    </source>
</evidence>
<keyword evidence="4" id="KW-0547">Nucleotide-binding</keyword>
<protein>
    <submittedName>
        <fullName evidence="13">Polysaccharide biosynthesis tyrosine autokinase</fullName>
        <ecNumber evidence="13">2.7.10.2</ecNumber>
    </submittedName>
</protein>
<proteinExistence type="predicted"/>
<dbReference type="Gene3D" id="3.40.50.300">
    <property type="entry name" value="P-loop containing nucleotide triphosphate hydrolases"/>
    <property type="match status" value="1"/>
</dbReference>
<dbReference type="CDD" id="cd05387">
    <property type="entry name" value="BY-kinase"/>
    <property type="match status" value="1"/>
</dbReference>
<dbReference type="EMBL" id="JAGHKP010000001">
    <property type="protein sequence ID" value="MBO9152053.1"/>
    <property type="molecule type" value="Genomic_DNA"/>
</dbReference>
<reference evidence="14" key="1">
    <citation type="submission" date="2021-03" db="EMBL/GenBank/DDBJ databases">
        <title>Assistant Professor.</title>
        <authorList>
            <person name="Huq M.A."/>
        </authorList>
    </citation>
    <scope>NUCLEOTIDE SEQUENCE [LARGE SCALE GENOMIC DNA]</scope>
    <source>
        <strain evidence="14">MAH-28</strain>
    </source>
</reference>
<evidence type="ECO:0000256" key="3">
    <source>
        <dbReference type="ARBA" id="ARBA00022692"/>
    </source>
</evidence>
<organism evidence="13 14">
    <name type="scientific">Chitinophaga chungangae</name>
    <dbReference type="NCBI Taxonomy" id="2821488"/>
    <lineage>
        <taxon>Bacteria</taxon>
        <taxon>Pseudomonadati</taxon>
        <taxon>Bacteroidota</taxon>
        <taxon>Chitinophagia</taxon>
        <taxon>Chitinophagales</taxon>
        <taxon>Chitinophagaceae</taxon>
        <taxon>Chitinophaga</taxon>
    </lineage>
</organism>
<dbReference type="RefSeq" id="WP_209144835.1">
    <property type="nucleotide sequence ID" value="NZ_JAGHKP010000001.1"/>
</dbReference>
<feature type="transmembrane region" description="Helical" evidence="10">
    <location>
        <begin position="42"/>
        <end position="62"/>
    </location>
</feature>
<evidence type="ECO:0000313" key="14">
    <source>
        <dbReference type="Proteomes" id="UP000679126"/>
    </source>
</evidence>
<feature type="transmembrane region" description="Helical" evidence="10">
    <location>
        <begin position="500"/>
        <end position="520"/>
    </location>
</feature>
<dbReference type="PANTHER" id="PTHR32309:SF13">
    <property type="entry name" value="FERRIC ENTEROBACTIN TRANSPORT PROTEIN FEPE"/>
    <property type="match status" value="1"/>
</dbReference>
<dbReference type="SUPFAM" id="SSF52540">
    <property type="entry name" value="P-loop containing nucleoside triphosphate hydrolases"/>
    <property type="match status" value="1"/>
</dbReference>
<keyword evidence="8" id="KW-0175">Coiled coil</keyword>
<dbReference type="InterPro" id="IPR005702">
    <property type="entry name" value="Wzc-like_C"/>
</dbReference>
<dbReference type="EC" id="2.7.10.2" evidence="13"/>
<dbReference type="InterPro" id="IPR032807">
    <property type="entry name" value="GNVR"/>
</dbReference>